<sequence>MGGLFARNARRYPDVMNAMSMPAAPAPRSVGLREVGQRAGEIYREVESSGVPVTVTDDGRPIAQIVPIRREESWYERMVRQGQVRPAKHPFRLPAERYALSEETDLDDFLFSERLEDR</sequence>
<evidence type="ECO:0000313" key="3">
    <source>
        <dbReference type="Proteomes" id="UP000002941"/>
    </source>
</evidence>
<name>J1HLT4_9ACTO</name>
<dbReference type="PATRIC" id="fig|1125718.3.peg.595"/>
<organism evidence="2 3">
    <name type="scientific">Actinomyces massiliensis F0489</name>
    <dbReference type="NCBI Taxonomy" id="1125718"/>
    <lineage>
        <taxon>Bacteria</taxon>
        <taxon>Bacillati</taxon>
        <taxon>Actinomycetota</taxon>
        <taxon>Actinomycetes</taxon>
        <taxon>Actinomycetales</taxon>
        <taxon>Actinomycetaceae</taxon>
        <taxon>Actinomyces</taxon>
    </lineage>
</organism>
<proteinExistence type="inferred from homology"/>
<protein>
    <submittedName>
        <fullName evidence="2">Prevent-host-death family protein</fullName>
    </submittedName>
</protein>
<keyword evidence="3" id="KW-1185">Reference proteome</keyword>
<dbReference type="Proteomes" id="UP000002941">
    <property type="component" value="Unassembled WGS sequence"/>
</dbReference>
<dbReference type="AlphaFoldDB" id="J1HLT4"/>
<dbReference type="SUPFAM" id="SSF143120">
    <property type="entry name" value="YefM-like"/>
    <property type="match status" value="1"/>
</dbReference>
<dbReference type="eggNOG" id="COG4118">
    <property type="taxonomic scope" value="Bacteria"/>
</dbReference>
<dbReference type="NCBIfam" id="TIGR01552">
    <property type="entry name" value="phd_fam"/>
    <property type="match status" value="1"/>
</dbReference>
<reference evidence="2 3" key="1">
    <citation type="submission" date="2012-05" db="EMBL/GenBank/DDBJ databases">
        <authorList>
            <person name="Harkins D.M."/>
            <person name="Madupu R."/>
            <person name="Durkin A.S."/>
            <person name="Torralba M."/>
            <person name="Methe B."/>
            <person name="Sutton G.G."/>
            <person name="Nelson K.E."/>
        </authorList>
    </citation>
    <scope>NUCLEOTIDE SEQUENCE [LARGE SCALE GENOMIC DNA]</scope>
    <source>
        <strain evidence="2 3">F0489</strain>
    </source>
</reference>
<comment type="similarity">
    <text evidence="1">Belongs to the phD/YefM antitoxin family.</text>
</comment>
<dbReference type="InterPro" id="IPR036165">
    <property type="entry name" value="YefM-like_sf"/>
</dbReference>
<accession>J1HLT4</accession>
<comment type="caution">
    <text evidence="2">The sequence shown here is derived from an EMBL/GenBank/DDBJ whole genome shotgun (WGS) entry which is preliminary data.</text>
</comment>
<dbReference type="OrthoDB" id="4419580at2"/>
<gene>
    <name evidence="2" type="ORF">HMPREF1318_1704</name>
</gene>
<dbReference type="EMBL" id="AKFT01000039">
    <property type="protein sequence ID" value="EJF46935.1"/>
    <property type="molecule type" value="Genomic_DNA"/>
</dbReference>
<evidence type="ECO:0000313" key="2">
    <source>
        <dbReference type="EMBL" id="EJF46935.1"/>
    </source>
</evidence>
<evidence type="ECO:0000256" key="1">
    <source>
        <dbReference type="ARBA" id="ARBA00009981"/>
    </source>
</evidence>